<dbReference type="Proteomes" id="UP000321532">
    <property type="component" value="Unassembled WGS sequence"/>
</dbReference>
<feature type="domain" description="GAF" evidence="1">
    <location>
        <begin position="26"/>
        <end position="169"/>
    </location>
</feature>
<accession>A0A512B2J4</accession>
<dbReference type="PANTHER" id="PTHR43102">
    <property type="entry name" value="SLR1143 PROTEIN"/>
    <property type="match status" value="1"/>
</dbReference>
<dbReference type="InterPro" id="IPR029016">
    <property type="entry name" value="GAF-like_dom_sf"/>
</dbReference>
<proteinExistence type="predicted"/>
<gene>
    <name evidence="2" type="ORF">AAE02nite_36610</name>
</gene>
<evidence type="ECO:0000259" key="1">
    <source>
        <dbReference type="SMART" id="SM00065"/>
    </source>
</evidence>
<evidence type="ECO:0000313" key="2">
    <source>
        <dbReference type="EMBL" id="GEO05997.1"/>
    </source>
</evidence>
<dbReference type="EMBL" id="BJYS01000029">
    <property type="protein sequence ID" value="GEO05997.1"/>
    <property type="molecule type" value="Genomic_DNA"/>
</dbReference>
<evidence type="ECO:0000313" key="3">
    <source>
        <dbReference type="Proteomes" id="UP000321532"/>
    </source>
</evidence>
<sequence>MKSAPIPENEEARLKSLSEHQLLDTLPEEVYDDITRIASEICGTPIALLSLVDEKRQWFKAKQGLSAAETLREYSFCAHAIINPDEPFIVPDARYDERFHDNPLTTGEPHVVFYAGVPVKDTAGHALGTLCVIDNRPRELSDDKIESLKALAKLINTHFELRKKKLRLTEGQQKLQMAKLTANTIWRKVQTLTNNSQPDQPNHYHKLLQAANTLKELT</sequence>
<keyword evidence="3" id="KW-1185">Reference proteome</keyword>
<name>A0A512B2J4_9BACT</name>
<organism evidence="2 3">
    <name type="scientific">Adhaeribacter aerolatus</name>
    <dbReference type="NCBI Taxonomy" id="670289"/>
    <lineage>
        <taxon>Bacteria</taxon>
        <taxon>Pseudomonadati</taxon>
        <taxon>Bacteroidota</taxon>
        <taxon>Cytophagia</taxon>
        <taxon>Cytophagales</taxon>
        <taxon>Hymenobacteraceae</taxon>
        <taxon>Adhaeribacter</taxon>
    </lineage>
</organism>
<comment type="caution">
    <text evidence="2">The sequence shown here is derived from an EMBL/GenBank/DDBJ whole genome shotgun (WGS) entry which is preliminary data.</text>
</comment>
<dbReference type="AlphaFoldDB" id="A0A512B2J4"/>
<dbReference type="Gene3D" id="3.30.450.40">
    <property type="match status" value="1"/>
</dbReference>
<dbReference type="Pfam" id="PF01590">
    <property type="entry name" value="GAF"/>
    <property type="match status" value="1"/>
</dbReference>
<dbReference type="PANTHER" id="PTHR43102:SF2">
    <property type="entry name" value="GAF DOMAIN-CONTAINING PROTEIN"/>
    <property type="match status" value="1"/>
</dbReference>
<dbReference type="InterPro" id="IPR003018">
    <property type="entry name" value="GAF"/>
</dbReference>
<dbReference type="RefSeq" id="WP_146901154.1">
    <property type="nucleotide sequence ID" value="NZ_BJYS01000029.1"/>
</dbReference>
<dbReference type="OrthoDB" id="9811889at2"/>
<reference evidence="2 3" key="1">
    <citation type="submission" date="2019-07" db="EMBL/GenBank/DDBJ databases">
        <title>Whole genome shotgun sequence of Adhaeribacter aerolatus NBRC 106133.</title>
        <authorList>
            <person name="Hosoyama A."/>
            <person name="Uohara A."/>
            <person name="Ohji S."/>
            <person name="Ichikawa N."/>
        </authorList>
    </citation>
    <scope>NUCLEOTIDE SEQUENCE [LARGE SCALE GENOMIC DNA]</scope>
    <source>
        <strain evidence="2 3">NBRC 106133</strain>
    </source>
</reference>
<protein>
    <recommendedName>
        <fullName evidence="1">GAF domain-containing protein</fullName>
    </recommendedName>
</protein>
<dbReference type="SUPFAM" id="SSF55781">
    <property type="entry name" value="GAF domain-like"/>
    <property type="match status" value="1"/>
</dbReference>
<dbReference type="SMART" id="SM00065">
    <property type="entry name" value="GAF"/>
    <property type="match status" value="1"/>
</dbReference>